<evidence type="ECO:0000259" key="13">
    <source>
        <dbReference type="Pfam" id="PF00593"/>
    </source>
</evidence>
<comment type="subcellular location">
    <subcellularLocation>
        <location evidence="1 10">Cell outer membrane</location>
        <topology evidence="1 10">Multi-pass membrane protein</topology>
    </subcellularLocation>
</comment>
<dbReference type="PANTHER" id="PTHR30069">
    <property type="entry name" value="TONB-DEPENDENT OUTER MEMBRANE RECEPTOR"/>
    <property type="match status" value="1"/>
</dbReference>
<dbReference type="InterPro" id="IPR012910">
    <property type="entry name" value="Plug_dom"/>
</dbReference>
<dbReference type="AlphaFoldDB" id="A0A975B5X2"/>
<evidence type="ECO:0000256" key="4">
    <source>
        <dbReference type="ARBA" id="ARBA00022692"/>
    </source>
</evidence>
<evidence type="ECO:0000313" key="15">
    <source>
        <dbReference type="EMBL" id="QTA79411.1"/>
    </source>
</evidence>
<reference evidence="15" key="1">
    <citation type="journal article" date="2021" name="Microb. Physiol.">
        <title>Proteogenomic Insights into the Physiology of Marine, Sulfate-Reducing, Filamentous Desulfonema limicola and Desulfonema magnum.</title>
        <authorList>
            <person name="Schnaars V."/>
            <person name="Wohlbrand L."/>
            <person name="Scheve S."/>
            <person name="Hinrichs C."/>
            <person name="Reinhardt R."/>
            <person name="Rabus R."/>
        </authorList>
    </citation>
    <scope>NUCLEOTIDE SEQUENCE</scope>
    <source>
        <strain evidence="15">5ac10</strain>
    </source>
</reference>
<protein>
    <submittedName>
        <fullName evidence="15">TonB-dependent receptor</fullName>
    </submittedName>
</protein>
<dbReference type="Pfam" id="PF00593">
    <property type="entry name" value="TonB_dep_Rec_b-barrel"/>
    <property type="match status" value="1"/>
</dbReference>
<feature type="signal peptide" evidence="12">
    <location>
        <begin position="1"/>
        <end position="26"/>
    </location>
</feature>
<dbReference type="KEGG" id="dli:dnl_16810"/>
<feature type="domain" description="TonB-dependent receptor plug" evidence="14">
    <location>
        <begin position="73"/>
        <end position="179"/>
    </location>
</feature>
<keyword evidence="6 11" id="KW-0798">TonB box</keyword>
<feature type="domain" description="TonB-dependent receptor-like beta-barrel" evidence="13">
    <location>
        <begin position="258"/>
        <end position="678"/>
    </location>
</feature>
<dbReference type="GO" id="GO:0009279">
    <property type="term" value="C:cell outer membrane"/>
    <property type="evidence" value="ECO:0007669"/>
    <property type="project" value="UniProtKB-SubCell"/>
</dbReference>
<evidence type="ECO:0000313" key="16">
    <source>
        <dbReference type="Proteomes" id="UP000663720"/>
    </source>
</evidence>
<dbReference type="Proteomes" id="UP000663720">
    <property type="component" value="Chromosome"/>
</dbReference>
<dbReference type="InterPro" id="IPR039426">
    <property type="entry name" value="TonB-dep_rcpt-like"/>
</dbReference>
<dbReference type="Pfam" id="PF07715">
    <property type="entry name" value="Plug"/>
    <property type="match status" value="1"/>
</dbReference>
<dbReference type="PROSITE" id="PS52016">
    <property type="entry name" value="TONB_DEPENDENT_REC_3"/>
    <property type="match status" value="1"/>
</dbReference>
<name>A0A975B5X2_9BACT</name>
<sequence length="720" mass="80765">MVKYIKIFIILIFSFASISFASISFASVDFVLSQEYPLSSVYSEIDEELKWLKEEAVETTEIATKTKMDADLVPGMVTILSREQLEKQGIRTVFEALPLVPGITTLMTGMGEPIVSVRGIGGTFFSGNMKLMLDGVAMNEALSAAGYALYQIPVEQIERIEIIRGPGSVIYGEYAYAGVINVITRKTGNRIFAGYDTNKGYGGGAAAAYSLPEKDFNISLSMAGWKTDGPDVQAGEDRLYGMGLGYFSNSPGSTNEFGRDKMANLSLEYKDFSAKGQYLSTERGDYYGIIGILPVSEDRSRQLNQHMAFEANQRLNFFSSLTTDLKAGFRNYEFEIDDIVALPPITIPLPDGSIYQMTPPDGSIAGPYYEERELYAGTEFIWDGINNNTILLGLKYSDIKMEDVWVDTNTGDMTPGVMTRLTGEYNWLLEDQSRKVFSVYLQDLYRITDNFTLTPGLRYDNYNDMGEYITPRLSAVWQPAKSHILKAQYSEAYRPPTFTELYARQNSVVMGNSELEAEHIRSYELGYTFRLGKTAAHITLFRSELTDNIEYPVYADPFAGEAIQYQNADETITSQGVELEFNHNLMDDLAMNLNISFADTNDSKTDEPITGAVDWLGNLGLVYRPANYCTLGFKYNYVGKRHRTPDDSRGDIDAYDSVDLTGIITHKGLTWGAGITNIFNSNIVYPAPVYKDESGNMGYTYEEDFQRPGRKFWVRLSYDF</sequence>
<dbReference type="PANTHER" id="PTHR30069:SF29">
    <property type="entry name" value="HEMOGLOBIN AND HEMOGLOBIN-HAPTOGLOBIN-BINDING PROTEIN 1-RELATED"/>
    <property type="match status" value="1"/>
</dbReference>
<proteinExistence type="inferred from homology"/>
<evidence type="ECO:0000256" key="10">
    <source>
        <dbReference type="PROSITE-ProRule" id="PRU01360"/>
    </source>
</evidence>
<evidence type="ECO:0000256" key="9">
    <source>
        <dbReference type="ARBA" id="ARBA00023237"/>
    </source>
</evidence>
<dbReference type="InterPro" id="IPR000531">
    <property type="entry name" value="Beta-barrel_TonB"/>
</dbReference>
<gene>
    <name evidence="15" type="ORF">dnl_16810</name>
</gene>
<dbReference type="Gene3D" id="2.40.170.20">
    <property type="entry name" value="TonB-dependent receptor, beta-barrel domain"/>
    <property type="match status" value="1"/>
</dbReference>
<organism evidence="15 16">
    <name type="scientific">Desulfonema limicola</name>
    <dbReference type="NCBI Taxonomy" id="45656"/>
    <lineage>
        <taxon>Bacteria</taxon>
        <taxon>Pseudomonadati</taxon>
        <taxon>Thermodesulfobacteriota</taxon>
        <taxon>Desulfobacteria</taxon>
        <taxon>Desulfobacterales</taxon>
        <taxon>Desulfococcaceae</taxon>
        <taxon>Desulfonema</taxon>
    </lineage>
</organism>
<keyword evidence="4 10" id="KW-0812">Transmembrane</keyword>
<accession>A0A975B5X2</accession>
<evidence type="ECO:0000256" key="8">
    <source>
        <dbReference type="ARBA" id="ARBA00023170"/>
    </source>
</evidence>
<keyword evidence="7 10" id="KW-0472">Membrane</keyword>
<evidence type="ECO:0000259" key="14">
    <source>
        <dbReference type="Pfam" id="PF07715"/>
    </source>
</evidence>
<evidence type="ECO:0000256" key="1">
    <source>
        <dbReference type="ARBA" id="ARBA00004571"/>
    </source>
</evidence>
<keyword evidence="5 12" id="KW-0732">Signal</keyword>
<dbReference type="GO" id="GO:0044718">
    <property type="term" value="P:siderophore transmembrane transport"/>
    <property type="evidence" value="ECO:0007669"/>
    <property type="project" value="TreeGrafter"/>
</dbReference>
<dbReference type="Gene3D" id="2.170.130.10">
    <property type="entry name" value="TonB-dependent receptor, plug domain"/>
    <property type="match status" value="1"/>
</dbReference>
<evidence type="ECO:0000256" key="7">
    <source>
        <dbReference type="ARBA" id="ARBA00023136"/>
    </source>
</evidence>
<keyword evidence="8 15" id="KW-0675">Receptor</keyword>
<feature type="chain" id="PRO_5037906622" evidence="12">
    <location>
        <begin position="27"/>
        <end position="720"/>
    </location>
</feature>
<keyword evidence="9 10" id="KW-0998">Cell outer membrane</keyword>
<evidence type="ECO:0000256" key="12">
    <source>
        <dbReference type="SAM" id="SignalP"/>
    </source>
</evidence>
<dbReference type="InterPro" id="IPR036942">
    <property type="entry name" value="Beta-barrel_TonB_sf"/>
</dbReference>
<evidence type="ECO:0000256" key="11">
    <source>
        <dbReference type="RuleBase" id="RU003357"/>
    </source>
</evidence>
<keyword evidence="3 10" id="KW-1134">Transmembrane beta strand</keyword>
<evidence type="ECO:0000256" key="3">
    <source>
        <dbReference type="ARBA" id="ARBA00022452"/>
    </source>
</evidence>
<dbReference type="CDD" id="cd01347">
    <property type="entry name" value="ligand_gated_channel"/>
    <property type="match status" value="1"/>
</dbReference>
<dbReference type="GO" id="GO:0015344">
    <property type="term" value="F:siderophore uptake transmembrane transporter activity"/>
    <property type="evidence" value="ECO:0007669"/>
    <property type="project" value="TreeGrafter"/>
</dbReference>
<dbReference type="SUPFAM" id="SSF56935">
    <property type="entry name" value="Porins"/>
    <property type="match status" value="1"/>
</dbReference>
<evidence type="ECO:0000256" key="6">
    <source>
        <dbReference type="ARBA" id="ARBA00023077"/>
    </source>
</evidence>
<keyword evidence="16" id="KW-1185">Reference proteome</keyword>
<keyword evidence="2 10" id="KW-0813">Transport</keyword>
<dbReference type="RefSeq" id="WP_207691166.1">
    <property type="nucleotide sequence ID" value="NZ_CP061799.1"/>
</dbReference>
<evidence type="ECO:0000256" key="2">
    <source>
        <dbReference type="ARBA" id="ARBA00022448"/>
    </source>
</evidence>
<dbReference type="EMBL" id="CP061799">
    <property type="protein sequence ID" value="QTA79411.1"/>
    <property type="molecule type" value="Genomic_DNA"/>
</dbReference>
<comment type="similarity">
    <text evidence="10 11">Belongs to the TonB-dependent receptor family.</text>
</comment>
<evidence type="ECO:0000256" key="5">
    <source>
        <dbReference type="ARBA" id="ARBA00022729"/>
    </source>
</evidence>
<dbReference type="InterPro" id="IPR037066">
    <property type="entry name" value="Plug_dom_sf"/>
</dbReference>